<dbReference type="EMBL" id="JAQRFI010000077">
    <property type="protein sequence ID" value="MDC9591374.1"/>
    <property type="molecule type" value="Genomic_DNA"/>
</dbReference>
<gene>
    <name evidence="1" type="ORF">PSI23_19300</name>
</gene>
<dbReference type="Proteomes" id="UP001217178">
    <property type="component" value="Unassembled WGS sequence"/>
</dbReference>
<dbReference type="InterPro" id="IPR036390">
    <property type="entry name" value="WH_DNA-bd_sf"/>
</dbReference>
<evidence type="ECO:0000313" key="1">
    <source>
        <dbReference type="EMBL" id="MDC9591374.1"/>
    </source>
</evidence>
<name>A0ABT5LNF9_9GAMM</name>
<dbReference type="RefSeq" id="WP_273556603.1">
    <property type="nucleotide sequence ID" value="NZ_JAQRFI010000077.1"/>
</dbReference>
<dbReference type="InterPro" id="IPR036388">
    <property type="entry name" value="WH-like_DNA-bd_sf"/>
</dbReference>
<dbReference type="SUPFAM" id="SSF46785">
    <property type="entry name" value="Winged helix' DNA-binding domain"/>
    <property type="match status" value="1"/>
</dbReference>
<protein>
    <submittedName>
        <fullName evidence="1">Replication-relaxation family protein</fullName>
    </submittedName>
</protein>
<comment type="caution">
    <text evidence="1">The sequence shown here is derived from an EMBL/GenBank/DDBJ whole genome shotgun (WGS) entry which is preliminary data.</text>
</comment>
<organism evidence="1 2">
    <name type="scientific">Xenorhabdus yunnanensis</name>
    <dbReference type="NCBI Taxonomy" id="3025878"/>
    <lineage>
        <taxon>Bacteria</taxon>
        <taxon>Pseudomonadati</taxon>
        <taxon>Pseudomonadota</taxon>
        <taxon>Gammaproteobacteria</taxon>
        <taxon>Enterobacterales</taxon>
        <taxon>Morganellaceae</taxon>
        <taxon>Xenorhabdus</taxon>
    </lineage>
</organism>
<reference evidence="1 2" key="1">
    <citation type="submission" date="2023-02" db="EMBL/GenBank/DDBJ databases">
        <title>Entomopathogenic bacteria.</title>
        <authorList>
            <person name="Machado R.A."/>
        </authorList>
    </citation>
    <scope>NUCLEOTIDE SEQUENCE [LARGE SCALE GENOMIC DNA]</scope>
    <source>
        <strain evidence="1 2">XENO-10</strain>
    </source>
</reference>
<sequence>KKQDNEQAILRFLKDEIYSTAEILSQVLHYTAVSTVYAVLKRMCAKGLLSTEKVDLGGYRPFNVYGITQHGAVMALDEHDDPFKLKAFEPSKITLSTLEHRFDVQRLSLVARHHGYQWKSTSHLKLEKGQKYPDGLMRKDGKIWAVEVERVAKSPKRYREITEIYLNQIAKNGWAGVVYLFPEPPLRDRVKRIFYAVDAATVGGRLQSLTPEMTDRFFCFSTYEEFARE</sequence>
<keyword evidence="2" id="KW-1185">Reference proteome</keyword>
<evidence type="ECO:0000313" key="2">
    <source>
        <dbReference type="Proteomes" id="UP001217178"/>
    </source>
</evidence>
<dbReference type="Gene3D" id="1.10.10.10">
    <property type="entry name" value="Winged helix-like DNA-binding domain superfamily/Winged helix DNA-binding domain"/>
    <property type="match status" value="1"/>
</dbReference>
<dbReference type="InterPro" id="IPR025855">
    <property type="entry name" value="Replic_Relax"/>
</dbReference>
<feature type="non-terminal residue" evidence="1">
    <location>
        <position position="1"/>
    </location>
</feature>
<dbReference type="Pfam" id="PF13814">
    <property type="entry name" value="Replic_Relax"/>
    <property type="match status" value="1"/>
</dbReference>
<proteinExistence type="predicted"/>
<accession>A0ABT5LNF9</accession>